<sequence>MRRLTRAMGVRMGGGRRNSRDCIRRRDVGWNRRKTPRLATAILIRCCLGIRRLFRQLRRGMLRSNISRSCRSRRRWLQLVGSRSARSASRRRFGPSWWTPASWTLEEWTRSCVICASCCCT</sequence>
<accession>A0A8D8A825</accession>
<proteinExistence type="predicted"/>
<evidence type="ECO:0000313" key="1">
    <source>
        <dbReference type="EMBL" id="CAG6451024.1"/>
    </source>
</evidence>
<name>A0A8D8A825_CULPI</name>
<dbReference type="EMBL" id="HBUE01017450">
    <property type="protein sequence ID" value="CAG6451024.1"/>
    <property type="molecule type" value="Transcribed_RNA"/>
</dbReference>
<dbReference type="AlphaFoldDB" id="A0A8D8A825"/>
<protein>
    <submittedName>
        <fullName evidence="1">(northern house mosquito) hypothetical protein</fullName>
    </submittedName>
</protein>
<organism evidence="1">
    <name type="scientific">Culex pipiens</name>
    <name type="common">House mosquito</name>
    <dbReference type="NCBI Taxonomy" id="7175"/>
    <lineage>
        <taxon>Eukaryota</taxon>
        <taxon>Metazoa</taxon>
        <taxon>Ecdysozoa</taxon>
        <taxon>Arthropoda</taxon>
        <taxon>Hexapoda</taxon>
        <taxon>Insecta</taxon>
        <taxon>Pterygota</taxon>
        <taxon>Neoptera</taxon>
        <taxon>Endopterygota</taxon>
        <taxon>Diptera</taxon>
        <taxon>Nematocera</taxon>
        <taxon>Culicoidea</taxon>
        <taxon>Culicidae</taxon>
        <taxon>Culicinae</taxon>
        <taxon>Culicini</taxon>
        <taxon>Culex</taxon>
        <taxon>Culex</taxon>
    </lineage>
</organism>
<reference evidence="1" key="1">
    <citation type="submission" date="2021-05" db="EMBL/GenBank/DDBJ databases">
        <authorList>
            <person name="Alioto T."/>
            <person name="Alioto T."/>
            <person name="Gomez Garrido J."/>
        </authorList>
    </citation>
    <scope>NUCLEOTIDE SEQUENCE</scope>
</reference>